<evidence type="ECO:0000256" key="3">
    <source>
        <dbReference type="SAM" id="SignalP"/>
    </source>
</evidence>
<gene>
    <name evidence="4" type="ORF">SNEC2469_LOCUS27798</name>
</gene>
<keyword evidence="3" id="KW-0732">Signal</keyword>
<proteinExistence type="predicted"/>
<feature type="transmembrane region" description="Helical" evidence="2">
    <location>
        <begin position="193"/>
        <end position="218"/>
    </location>
</feature>
<feature type="signal peptide" evidence="3">
    <location>
        <begin position="1"/>
        <end position="18"/>
    </location>
</feature>
<evidence type="ECO:0000256" key="1">
    <source>
        <dbReference type="SAM" id="MobiDB-lite"/>
    </source>
</evidence>
<reference evidence="4" key="1">
    <citation type="submission" date="2021-02" db="EMBL/GenBank/DDBJ databases">
        <authorList>
            <person name="Dougan E. K."/>
            <person name="Rhodes N."/>
            <person name="Thang M."/>
            <person name="Chan C."/>
        </authorList>
    </citation>
    <scope>NUCLEOTIDE SEQUENCE</scope>
</reference>
<keyword evidence="2" id="KW-0472">Membrane</keyword>
<feature type="non-terminal residue" evidence="4">
    <location>
        <position position="322"/>
    </location>
</feature>
<evidence type="ECO:0000256" key="2">
    <source>
        <dbReference type="SAM" id="Phobius"/>
    </source>
</evidence>
<feature type="compositionally biased region" description="Low complexity" evidence="1">
    <location>
        <begin position="34"/>
        <end position="43"/>
    </location>
</feature>
<feature type="transmembrane region" description="Helical" evidence="2">
    <location>
        <begin position="68"/>
        <end position="88"/>
    </location>
</feature>
<feature type="transmembrane region" description="Helical" evidence="2">
    <location>
        <begin position="137"/>
        <end position="164"/>
    </location>
</feature>
<keyword evidence="2" id="KW-1133">Transmembrane helix</keyword>
<dbReference type="AlphaFoldDB" id="A0A813AI91"/>
<keyword evidence="5" id="KW-1185">Reference proteome</keyword>
<dbReference type="EMBL" id="CAJNJA010059204">
    <property type="protein sequence ID" value="CAE7866876.1"/>
    <property type="molecule type" value="Genomic_DNA"/>
</dbReference>
<evidence type="ECO:0000313" key="5">
    <source>
        <dbReference type="Proteomes" id="UP000601435"/>
    </source>
</evidence>
<keyword evidence="2" id="KW-0812">Transmembrane</keyword>
<feature type="transmembrane region" description="Helical" evidence="2">
    <location>
        <begin position="100"/>
        <end position="117"/>
    </location>
</feature>
<feature type="transmembrane region" description="Helical" evidence="2">
    <location>
        <begin position="224"/>
        <end position="245"/>
    </location>
</feature>
<feature type="chain" id="PRO_5032860499" evidence="3">
    <location>
        <begin position="19"/>
        <end position="322"/>
    </location>
</feature>
<accession>A0A813AI91</accession>
<protein>
    <submittedName>
        <fullName evidence="4">Uncharacterized protein</fullName>
    </submittedName>
</protein>
<name>A0A813AI91_9DINO</name>
<evidence type="ECO:0000313" key="4">
    <source>
        <dbReference type="EMBL" id="CAE7866876.1"/>
    </source>
</evidence>
<feature type="region of interest" description="Disordered" evidence="1">
    <location>
        <begin position="30"/>
        <end position="50"/>
    </location>
</feature>
<sequence length="322" mass="35589">MVSYRWLCLVLGYALVAGYPLAETSVSKEDINSDRSSSNESVSHTTEEPEPIGEHLARAAGLKTRMPVYLQTAAALLKPFLLALVLGPQRPGKKEPWHKPLQILILTVAPFVASFIADFRMTFHMWFFIDEEVKPTFRLLGTLMVIGNSPNLATSSCIAGSLMLTSRSHGWARQAQQAQHSENSGPPTISERLLSVLLPCVTIVGSICFVVTVFPLSLFLVSTVVAYCYISLPLLFMAAVFGYRIGPYGMLGLMKLRKAVTEVCCPKPSASYELCDLQPSEEVLKAYAKGLPEGLDYKQMFLENKEWVELTGSTYEGWAGYF</sequence>
<dbReference type="OrthoDB" id="422385at2759"/>
<organism evidence="4 5">
    <name type="scientific">Symbiodinium necroappetens</name>
    <dbReference type="NCBI Taxonomy" id="1628268"/>
    <lineage>
        <taxon>Eukaryota</taxon>
        <taxon>Sar</taxon>
        <taxon>Alveolata</taxon>
        <taxon>Dinophyceae</taxon>
        <taxon>Suessiales</taxon>
        <taxon>Symbiodiniaceae</taxon>
        <taxon>Symbiodinium</taxon>
    </lineage>
</organism>
<dbReference type="Proteomes" id="UP000601435">
    <property type="component" value="Unassembled WGS sequence"/>
</dbReference>
<comment type="caution">
    <text evidence="4">The sequence shown here is derived from an EMBL/GenBank/DDBJ whole genome shotgun (WGS) entry which is preliminary data.</text>
</comment>